<accession>A0A255YSX0</accession>
<dbReference type="RefSeq" id="WP_094458017.1">
    <property type="nucleotide sequence ID" value="NZ_NOXU01000032.1"/>
</dbReference>
<proteinExistence type="inferred from homology"/>
<evidence type="ECO:0000313" key="5">
    <source>
        <dbReference type="EMBL" id="OYQ31784.1"/>
    </source>
</evidence>
<keyword evidence="6" id="KW-1185">Reference proteome</keyword>
<dbReference type="Gene3D" id="3.40.1400.10">
    <property type="entry name" value="Sugar-phosphate isomerase, RpiB/LacA/LacB"/>
    <property type="match status" value="1"/>
</dbReference>
<comment type="caution">
    <text evidence="5">The sequence shown here is derived from an EMBL/GenBank/DDBJ whole genome shotgun (WGS) entry which is preliminary data.</text>
</comment>
<dbReference type="NCBIfam" id="TIGR01120">
    <property type="entry name" value="rpiB"/>
    <property type="match status" value="1"/>
</dbReference>
<sequence length="144" mass="14923">MGVQTIAIAGDHASPELKAVLSEQLRAAGHTVIDLGTNGPESVDYPSFADAVAAALAQGRATAGVLICGTGIGISIAANRHRHVRAALCHTPTEARLTRLHNDANVLCLGARTIGVEVAKDCVASFFTTEFEGGRHARRVAMLG</sequence>
<dbReference type="PANTHER" id="PTHR30345">
    <property type="entry name" value="RIBOSE-5-PHOSPHATE ISOMERASE B"/>
    <property type="match status" value="1"/>
</dbReference>
<evidence type="ECO:0000256" key="3">
    <source>
        <dbReference type="PIRSR" id="PIRSR005384-1"/>
    </source>
</evidence>
<dbReference type="SUPFAM" id="SSF89623">
    <property type="entry name" value="Ribose/Galactose isomerase RpiB/AlsB"/>
    <property type="match status" value="1"/>
</dbReference>
<dbReference type="PIRSF" id="PIRSF005384">
    <property type="entry name" value="RpiB_LacA_B"/>
    <property type="match status" value="1"/>
</dbReference>
<evidence type="ECO:0000313" key="6">
    <source>
        <dbReference type="Proteomes" id="UP000216998"/>
    </source>
</evidence>
<feature type="binding site" evidence="4">
    <location>
        <position position="135"/>
    </location>
    <ligand>
        <name>D-ribulose 5-phosphate</name>
        <dbReference type="ChEBI" id="CHEBI:58121"/>
    </ligand>
</feature>
<dbReference type="InterPro" id="IPR036569">
    <property type="entry name" value="RpiB_LacA_LacB_sf"/>
</dbReference>
<feature type="binding site" evidence="4">
    <location>
        <position position="102"/>
    </location>
    <ligand>
        <name>D-ribulose 5-phosphate</name>
        <dbReference type="ChEBI" id="CHEBI:58121"/>
    </ligand>
</feature>
<evidence type="ECO:0000256" key="4">
    <source>
        <dbReference type="PIRSR" id="PIRSR005384-2"/>
    </source>
</evidence>
<dbReference type="GO" id="GO:0016861">
    <property type="term" value="F:intramolecular oxidoreductase activity, interconverting aldoses and ketoses"/>
    <property type="evidence" value="ECO:0007669"/>
    <property type="project" value="UniProtKB-ARBA"/>
</dbReference>
<dbReference type="InterPro" id="IPR004785">
    <property type="entry name" value="RpiB"/>
</dbReference>
<comment type="similarity">
    <text evidence="1">Belongs to the LacAB/RpiB family.</text>
</comment>
<dbReference type="NCBIfam" id="NF004051">
    <property type="entry name" value="PRK05571.1"/>
    <property type="match status" value="1"/>
</dbReference>
<feature type="active site" description="Proton donor" evidence="3">
    <location>
        <position position="101"/>
    </location>
</feature>
<dbReference type="Proteomes" id="UP000216998">
    <property type="component" value="Unassembled WGS sequence"/>
</dbReference>
<dbReference type="Pfam" id="PF02502">
    <property type="entry name" value="LacAB_rpiB"/>
    <property type="match status" value="1"/>
</dbReference>
<evidence type="ECO:0000256" key="1">
    <source>
        <dbReference type="ARBA" id="ARBA00008754"/>
    </source>
</evidence>
<gene>
    <name evidence="5" type="primary">rpiB</name>
    <name evidence="5" type="ORF">CHU95_19430</name>
</gene>
<protein>
    <submittedName>
        <fullName evidence="5">Ribose 5-phosphate isomerase B</fullName>
    </submittedName>
</protein>
<keyword evidence="2 5" id="KW-0413">Isomerase</keyword>
<dbReference type="NCBIfam" id="TIGR00689">
    <property type="entry name" value="rpiB_lacA_lacB"/>
    <property type="match status" value="1"/>
</dbReference>
<feature type="binding site" evidence="4">
    <location>
        <begin position="11"/>
        <end position="12"/>
    </location>
    <ligand>
        <name>D-ribulose 5-phosphate</name>
        <dbReference type="ChEBI" id="CHEBI:58121"/>
    </ligand>
</feature>
<feature type="binding site" evidence="4">
    <location>
        <position position="139"/>
    </location>
    <ligand>
        <name>D-ribulose 5-phosphate</name>
        <dbReference type="ChEBI" id="CHEBI:58121"/>
    </ligand>
</feature>
<feature type="binding site" evidence="4">
    <location>
        <begin position="69"/>
        <end position="73"/>
    </location>
    <ligand>
        <name>D-ribulose 5-phosphate</name>
        <dbReference type="ChEBI" id="CHEBI:58121"/>
    </ligand>
</feature>
<name>A0A255YSX0_9PROT</name>
<dbReference type="InterPro" id="IPR003500">
    <property type="entry name" value="RpiB_LacA_LacB"/>
</dbReference>
<feature type="binding site" evidence="4">
    <location>
        <position position="112"/>
    </location>
    <ligand>
        <name>D-ribulose 5-phosphate</name>
        <dbReference type="ChEBI" id="CHEBI:58121"/>
    </ligand>
</feature>
<organism evidence="5 6">
    <name type="scientific">Niveispirillum lacus</name>
    <dbReference type="NCBI Taxonomy" id="1981099"/>
    <lineage>
        <taxon>Bacteria</taxon>
        <taxon>Pseudomonadati</taxon>
        <taxon>Pseudomonadota</taxon>
        <taxon>Alphaproteobacteria</taxon>
        <taxon>Rhodospirillales</taxon>
        <taxon>Azospirillaceae</taxon>
        <taxon>Niveispirillum</taxon>
    </lineage>
</organism>
<dbReference type="PANTHER" id="PTHR30345:SF0">
    <property type="entry name" value="DNA DAMAGE-REPAIR_TOLERATION PROTEIN DRT102"/>
    <property type="match status" value="1"/>
</dbReference>
<feature type="active site" description="Proton acceptor" evidence="3">
    <location>
        <position position="68"/>
    </location>
</feature>
<dbReference type="AlphaFoldDB" id="A0A255YSX0"/>
<dbReference type="EMBL" id="NOXU01000032">
    <property type="protein sequence ID" value="OYQ31784.1"/>
    <property type="molecule type" value="Genomic_DNA"/>
</dbReference>
<dbReference type="OrthoDB" id="1778624at2"/>
<dbReference type="GO" id="GO:0005975">
    <property type="term" value="P:carbohydrate metabolic process"/>
    <property type="evidence" value="ECO:0007669"/>
    <property type="project" value="InterPro"/>
</dbReference>
<evidence type="ECO:0000256" key="2">
    <source>
        <dbReference type="ARBA" id="ARBA00023235"/>
    </source>
</evidence>
<reference evidence="5 6" key="1">
    <citation type="submission" date="2017-07" db="EMBL/GenBank/DDBJ databases">
        <title>Niveispirillum cyanobacteriorum sp. nov., isolated from cyanobacterial aggregates in a eutrophic lake.</title>
        <authorList>
            <person name="Cai H."/>
        </authorList>
    </citation>
    <scope>NUCLEOTIDE SEQUENCE [LARGE SCALE GENOMIC DNA]</scope>
    <source>
        <strain evidence="6">TH1-14</strain>
    </source>
</reference>